<dbReference type="GO" id="GO:0009295">
    <property type="term" value="C:nucleoid"/>
    <property type="evidence" value="ECO:0007669"/>
    <property type="project" value="InterPro"/>
</dbReference>
<dbReference type="OrthoDB" id="3171075at2"/>
<accession>A0A430AIZ7</accession>
<evidence type="ECO:0000313" key="1">
    <source>
        <dbReference type="EMBL" id="RSU08089.1"/>
    </source>
</evidence>
<proteinExistence type="predicted"/>
<dbReference type="Pfam" id="PF04245">
    <property type="entry name" value="NA37"/>
    <property type="match status" value="1"/>
</dbReference>
<dbReference type="Proteomes" id="UP000288669">
    <property type="component" value="Unassembled WGS sequence"/>
</dbReference>
<protein>
    <recommendedName>
        <fullName evidence="3">Nucleoid-associated protein</fullName>
    </recommendedName>
</protein>
<reference evidence="1 2" key="1">
    <citation type="submission" date="2017-05" db="EMBL/GenBank/DDBJ databases">
        <title>Vagococcus spp. assemblies.</title>
        <authorList>
            <person name="Gulvik C.A."/>
        </authorList>
    </citation>
    <scope>NUCLEOTIDE SEQUENCE [LARGE SCALE GENOMIC DNA]</scope>
    <source>
        <strain evidence="1 2">DSM 24756</strain>
    </source>
</reference>
<comment type="caution">
    <text evidence="1">The sequence shown here is derived from an EMBL/GenBank/DDBJ whole genome shotgun (WGS) entry which is preliminary data.</text>
</comment>
<dbReference type="AlphaFoldDB" id="A0A430AIZ7"/>
<dbReference type="InterPro" id="IPR007358">
    <property type="entry name" value="Nucleoid_associated_NdpA"/>
</dbReference>
<dbReference type="RefSeq" id="WP_126822343.1">
    <property type="nucleotide sequence ID" value="NZ_JBHLWU010000001.1"/>
</dbReference>
<evidence type="ECO:0000313" key="2">
    <source>
        <dbReference type="Proteomes" id="UP000288669"/>
    </source>
</evidence>
<dbReference type="EMBL" id="NGJZ01000001">
    <property type="protein sequence ID" value="RSU08089.1"/>
    <property type="molecule type" value="Genomic_DNA"/>
</dbReference>
<evidence type="ECO:0008006" key="3">
    <source>
        <dbReference type="Google" id="ProtNLM"/>
    </source>
</evidence>
<keyword evidence="2" id="KW-1185">Reference proteome</keyword>
<gene>
    <name evidence="1" type="ORF">CBF30_02260</name>
</gene>
<organism evidence="1 2">
    <name type="scientific">Vagococcus entomophilus</name>
    <dbReference type="NCBI Taxonomy" id="1160095"/>
    <lineage>
        <taxon>Bacteria</taxon>
        <taxon>Bacillati</taxon>
        <taxon>Bacillota</taxon>
        <taxon>Bacilli</taxon>
        <taxon>Lactobacillales</taxon>
        <taxon>Enterococcaceae</taxon>
        <taxon>Vagococcus</taxon>
    </lineage>
</organism>
<sequence>MKKQSEDDKMLKITKAILHILDSDSDSLLCGQVELDAQDYAIRTYLESVEKRIEKLDPKVGKLDPASDIVKVLSSSELNFIEQTSEIAQLFFQLTRAIEEAPSGDLLCFEAEKMEEKYFGFVKLNYKPQYTHYVDYVDDKMSNNIILNKAIFPGLTQKLDEFLLISYDDFSFELVEKKYVVDGEKIDYISEKMLQTIPTPTVTENISIMKKAIKKVADKYNEEKFVSMSNVQEAVYESIEAEGVISKELVADKVFEDNHSAKQEYLEIMEQTRFDEKAPVNVPKYEKKYRNQKLKLANGIEMSIPLDVYKNKELIEFINNPDGTISVMIKNVDEIVNKF</sequence>
<name>A0A430AIZ7_9ENTE</name>